<organism evidence="3 4">
    <name type="scientific">Fusarium tricinctum</name>
    <dbReference type="NCBI Taxonomy" id="61284"/>
    <lineage>
        <taxon>Eukaryota</taxon>
        <taxon>Fungi</taxon>
        <taxon>Dikarya</taxon>
        <taxon>Ascomycota</taxon>
        <taxon>Pezizomycotina</taxon>
        <taxon>Sordariomycetes</taxon>
        <taxon>Hypocreomycetidae</taxon>
        <taxon>Hypocreales</taxon>
        <taxon>Nectriaceae</taxon>
        <taxon>Fusarium</taxon>
        <taxon>Fusarium tricinctum species complex</taxon>
    </lineage>
</organism>
<gene>
    <name evidence="3" type="ORF">BKA59DRAFT_398596</name>
</gene>
<protein>
    <submittedName>
        <fullName evidence="3">Uncharacterized protein</fullName>
    </submittedName>
</protein>
<accession>A0A8K0WD39</accession>
<evidence type="ECO:0000256" key="2">
    <source>
        <dbReference type="SAM" id="MobiDB-lite"/>
    </source>
</evidence>
<feature type="compositionally biased region" description="Polar residues" evidence="2">
    <location>
        <begin position="171"/>
        <end position="191"/>
    </location>
</feature>
<feature type="compositionally biased region" description="Polar residues" evidence="2">
    <location>
        <begin position="234"/>
        <end position="251"/>
    </location>
</feature>
<dbReference type="EMBL" id="JAGPXF010000004">
    <property type="protein sequence ID" value="KAH7246681.1"/>
    <property type="molecule type" value="Genomic_DNA"/>
</dbReference>
<feature type="coiled-coil region" evidence="1">
    <location>
        <begin position="74"/>
        <end position="101"/>
    </location>
</feature>
<reference evidence="3" key="1">
    <citation type="journal article" date="2021" name="Nat. Commun.">
        <title>Genetic determinants of endophytism in the Arabidopsis root mycobiome.</title>
        <authorList>
            <person name="Mesny F."/>
            <person name="Miyauchi S."/>
            <person name="Thiergart T."/>
            <person name="Pickel B."/>
            <person name="Atanasova L."/>
            <person name="Karlsson M."/>
            <person name="Huettel B."/>
            <person name="Barry K.W."/>
            <person name="Haridas S."/>
            <person name="Chen C."/>
            <person name="Bauer D."/>
            <person name="Andreopoulos W."/>
            <person name="Pangilinan J."/>
            <person name="LaButti K."/>
            <person name="Riley R."/>
            <person name="Lipzen A."/>
            <person name="Clum A."/>
            <person name="Drula E."/>
            <person name="Henrissat B."/>
            <person name="Kohler A."/>
            <person name="Grigoriev I.V."/>
            <person name="Martin F.M."/>
            <person name="Hacquard S."/>
        </authorList>
    </citation>
    <scope>NUCLEOTIDE SEQUENCE</scope>
    <source>
        <strain evidence="3">MPI-SDFR-AT-0068</strain>
    </source>
</reference>
<dbReference type="OrthoDB" id="4835412at2759"/>
<evidence type="ECO:0000256" key="1">
    <source>
        <dbReference type="SAM" id="Coils"/>
    </source>
</evidence>
<comment type="caution">
    <text evidence="3">The sequence shown here is derived from an EMBL/GenBank/DDBJ whole genome shotgun (WGS) entry which is preliminary data.</text>
</comment>
<name>A0A8K0WD39_9HYPO</name>
<dbReference type="Proteomes" id="UP000813427">
    <property type="component" value="Unassembled WGS sequence"/>
</dbReference>
<keyword evidence="4" id="KW-1185">Reference proteome</keyword>
<dbReference type="AlphaFoldDB" id="A0A8K0WD39"/>
<feature type="compositionally biased region" description="Polar residues" evidence="2">
    <location>
        <begin position="202"/>
        <end position="218"/>
    </location>
</feature>
<evidence type="ECO:0000313" key="3">
    <source>
        <dbReference type="EMBL" id="KAH7246681.1"/>
    </source>
</evidence>
<proteinExistence type="predicted"/>
<feature type="compositionally biased region" description="Basic and acidic residues" evidence="2">
    <location>
        <begin position="521"/>
        <end position="536"/>
    </location>
</feature>
<feature type="region of interest" description="Disordered" evidence="2">
    <location>
        <begin position="521"/>
        <end position="545"/>
    </location>
</feature>
<sequence>MNTNSTSPSEKVVLIQNYLKQWSSRVRSVQSPEEAFQVKLEAARAVFDDKVRSSSSRSVAPGDRDTFRARRIAVSQCIQQVDELEAEHEAKKDAEEREYQETFARQYISMVLDLFKILGPSISDRSILEWHNRVAQPSSASLQTQLDPITEDAETRPESERIISYFAPQEDVQQSSVTGQPVTQPTTNQLIPNPPSTDNERNQPILNIPSTENETDQPIDSVPPTHQRKRATSPLRSLSQANKRARPNTLSEPFTDKVVEFDQVFQDGNARKKYVIQKYQGYWYIVECKAHKKQFLIGNALHGARRHLQGVAHHGLSVGHQEVIRMLGTRVLNCTDKDAEMNNEVARIPSYERAGRPQPRTRTFPPQPSDTQDPSYDAPQTRNTHSRLASHIEPKPGEVYTTFWRSEKRFYAVLILPWGSFREFGWEMSLKHTNLLDKIPACYKYDPVSETAEWADAYKPGGPSALKRRYPVMYFDEPEVPKSCRNGWVAVANLQQYDSDDNSLPYKDKVDEFLNKIRNYREDSPRELRRQTESKSETASQACGT</sequence>
<feature type="compositionally biased region" description="Polar residues" evidence="2">
    <location>
        <begin position="369"/>
        <end position="387"/>
    </location>
</feature>
<keyword evidence="1" id="KW-0175">Coiled coil</keyword>
<feature type="region of interest" description="Disordered" evidence="2">
    <location>
        <begin position="136"/>
        <end position="251"/>
    </location>
</feature>
<feature type="region of interest" description="Disordered" evidence="2">
    <location>
        <begin position="349"/>
        <end position="392"/>
    </location>
</feature>
<evidence type="ECO:0000313" key="4">
    <source>
        <dbReference type="Proteomes" id="UP000813427"/>
    </source>
</evidence>
<feature type="compositionally biased region" description="Polar residues" evidence="2">
    <location>
        <begin position="136"/>
        <end position="147"/>
    </location>
</feature>